<dbReference type="InterPro" id="IPR006076">
    <property type="entry name" value="FAD-dep_OxRdtase"/>
</dbReference>
<sequence>MTRTAGKRGSVPAGQKDYRSFSFWLETAGGEIIPRPPLGGPAEADVAILGAGFTGLWTAYYLLKRDPSLRVVVLEAETAGFGASGRNGAWCNAAFPVTPGELARRFGDEAARDLLLEMRGAVDEVGRVAEEEGIDAQFFRGGQLRIARGPAQLPGIEGSYESLRALGLDDGLELLDREETARRVRITGAEGALFSPNCATIHPARLARGLASTVERLGGEIFEGTPVTDFETGTNPRLVTEAGDVRARTVVLAGEAYLARLRKLRRQVLPIYSLIVLTEPLSEERWSTIGWEGRECVASSRYTVDYLSRTADGRILFGGRGAPYHYGSRIEDAYDRHEPTHEMLRRTAREWFPALENARFTHAWGGPLAMPRDWMPTMSYDPAEGVATARGYTGQGVATANLSGRTLSDLILGRDTHVTQLPTVNHRPRTWEPEPLRWLGARYVQQGLMRADDRAERTGEPPTGKTLAERLGKH</sequence>
<dbReference type="Pfam" id="PF01266">
    <property type="entry name" value="DAO"/>
    <property type="match status" value="1"/>
</dbReference>
<evidence type="ECO:0000313" key="3">
    <source>
        <dbReference type="EMBL" id="CAA9431060.1"/>
    </source>
</evidence>
<proteinExistence type="predicted"/>
<dbReference type="PANTHER" id="PTHR13847">
    <property type="entry name" value="SARCOSINE DEHYDROGENASE-RELATED"/>
    <property type="match status" value="1"/>
</dbReference>
<feature type="region of interest" description="Disordered" evidence="1">
    <location>
        <begin position="451"/>
        <end position="474"/>
    </location>
</feature>
<reference evidence="3" key="1">
    <citation type="submission" date="2020-02" db="EMBL/GenBank/DDBJ databases">
        <authorList>
            <person name="Meier V. D."/>
        </authorList>
    </citation>
    <scope>NUCLEOTIDE SEQUENCE</scope>
    <source>
        <strain evidence="3">AVDCRST_MAG03</strain>
    </source>
</reference>
<dbReference type="InterPro" id="IPR036188">
    <property type="entry name" value="FAD/NAD-bd_sf"/>
</dbReference>
<dbReference type="SUPFAM" id="SSF51905">
    <property type="entry name" value="FAD/NAD(P)-binding domain"/>
    <property type="match status" value="1"/>
</dbReference>
<gene>
    <name evidence="3" type="ORF">AVDCRST_MAG03-3249</name>
</gene>
<evidence type="ECO:0000259" key="2">
    <source>
        <dbReference type="Pfam" id="PF01266"/>
    </source>
</evidence>
<dbReference type="EMBL" id="CADCUT010000197">
    <property type="protein sequence ID" value="CAA9431060.1"/>
    <property type="molecule type" value="Genomic_DNA"/>
</dbReference>
<evidence type="ECO:0000256" key="1">
    <source>
        <dbReference type="SAM" id="MobiDB-lite"/>
    </source>
</evidence>
<organism evidence="3">
    <name type="scientific">uncultured Rubrobacteraceae bacterium</name>
    <dbReference type="NCBI Taxonomy" id="349277"/>
    <lineage>
        <taxon>Bacteria</taxon>
        <taxon>Bacillati</taxon>
        <taxon>Actinomycetota</taxon>
        <taxon>Rubrobacteria</taxon>
        <taxon>Rubrobacterales</taxon>
        <taxon>Rubrobacteraceae</taxon>
        <taxon>environmental samples</taxon>
    </lineage>
</organism>
<dbReference type="Gene3D" id="3.50.50.60">
    <property type="entry name" value="FAD/NAD(P)-binding domain"/>
    <property type="match status" value="1"/>
</dbReference>
<dbReference type="PANTHER" id="PTHR13847:SF285">
    <property type="entry name" value="FAD DEPENDENT OXIDOREDUCTASE DOMAIN-CONTAINING PROTEIN"/>
    <property type="match status" value="1"/>
</dbReference>
<dbReference type="Gene3D" id="3.30.9.10">
    <property type="entry name" value="D-Amino Acid Oxidase, subunit A, domain 2"/>
    <property type="match status" value="1"/>
</dbReference>
<name>A0A6J4Q292_9ACTN</name>
<dbReference type="AlphaFoldDB" id="A0A6J4Q292"/>
<protein>
    <submittedName>
        <fullName evidence="3">Glycine/D-amino acid oxidases (Deaminating)</fullName>
    </submittedName>
</protein>
<dbReference type="GO" id="GO:0005737">
    <property type="term" value="C:cytoplasm"/>
    <property type="evidence" value="ECO:0007669"/>
    <property type="project" value="TreeGrafter"/>
</dbReference>
<feature type="domain" description="FAD dependent oxidoreductase" evidence="2">
    <location>
        <begin position="45"/>
        <end position="410"/>
    </location>
</feature>
<accession>A0A6J4Q292</accession>